<dbReference type="NCBIfam" id="TIGR00078">
    <property type="entry name" value="nadC"/>
    <property type="match status" value="1"/>
</dbReference>
<keyword evidence="6" id="KW-0662">Pyridine nucleotide biosynthesis</keyword>
<evidence type="ECO:0000256" key="2">
    <source>
        <dbReference type="ARBA" id="ARBA00004893"/>
    </source>
</evidence>
<dbReference type="PANTHER" id="PTHR32179">
    <property type="entry name" value="NICOTINATE-NUCLEOTIDE PYROPHOSPHORYLASE [CARBOXYLATING]"/>
    <property type="match status" value="1"/>
</dbReference>
<evidence type="ECO:0000256" key="9">
    <source>
        <dbReference type="ARBA" id="ARBA00033102"/>
    </source>
</evidence>
<evidence type="ECO:0000256" key="7">
    <source>
        <dbReference type="ARBA" id="ARBA00022676"/>
    </source>
</evidence>
<dbReference type="GO" id="GO:0009435">
    <property type="term" value="P:NAD+ biosynthetic process"/>
    <property type="evidence" value="ECO:0007669"/>
    <property type="project" value="UniProtKB-UniPathway"/>
</dbReference>
<dbReference type="FunFam" id="3.90.1170.20:FF:000001">
    <property type="entry name" value="Nicotinate-nucleotide diphosphorylase (Carboxylating)"/>
    <property type="match status" value="1"/>
</dbReference>
<dbReference type="InterPro" id="IPR002638">
    <property type="entry name" value="Quinolinate_PRibosylTrfase_C"/>
</dbReference>
<evidence type="ECO:0000259" key="14">
    <source>
        <dbReference type="Pfam" id="PF02749"/>
    </source>
</evidence>
<comment type="similarity">
    <text evidence="3 12">Belongs to the NadC/ModD family.</text>
</comment>
<dbReference type="CDD" id="cd01572">
    <property type="entry name" value="QPRTase"/>
    <property type="match status" value="1"/>
</dbReference>
<dbReference type="GO" id="GO:0004514">
    <property type="term" value="F:nicotinate-nucleotide diphosphorylase (carboxylating) activity"/>
    <property type="evidence" value="ECO:0007669"/>
    <property type="project" value="UniProtKB-EC"/>
</dbReference>
<evidence type="ECO:0000256" key="5">
    <source>
        <dbReference type="ARBA" id="ARBA00011944"/>
    </source>
</evidence>
<dbReference type="InterPro" id="IPR013785">
    <property type="entry name" value="Aldolase_TIM"/>
</dbReference>
<keyword evidence="7 12" id="KW-0328">Glycosyltransferase</keyword>
<comment type="catalytic activity">
    <reaction evidence="10">
        <text>nicotinate beta-D-ribonucleotide + CO2 + diphosphate = quinolinate + 5-phospho-alpha-D-ribose 1-diphosphate + 2 H(+)</text>
        <dbReference type="Rhea" id="RHEA:12733"/>
        <dbReference type="ChEBI" id="CHEBI:15378"/>
        <dbReference type="ChEBI" id="CHEBI:16526"/>
        <dbReference type="ChEBI" id="CHEBI:29959"/>
        <dbReference type="ChEBI" id="CHEBI:33019"/>
        <dbReference type="ChEBI" id="CHEBI:57502"/>
        <dbReference type="ChEBI" id="CHEBI:58017"/>
        <dbReference type="EC" id="2.4.2.19"/>
    </reaction>
</comment>
<dbReference type="EMBL" id="MFKF01000392">
    <property type="protein sequence ID" value="OGG44923.1"/>
    <property type="molecule type" value="Genomic_DNA"/>
</dbReference>
<reference evidence="15 16" key="1">
    <citation type="journal article" date="2016" name="Nat. Commun.">
        <title>Thousands of microbial genomes shed light on interconnected biogeochemical processes in an aquifer system.</title>
        <authorList>
            <person name="Anantharaman K."/>
            <person name="Brown C.T."/>
            <person name="Hug L.A."/>
            <person name="Sharon I."/>
            <person name="Castelle C.J."/>
            <person name="Probst A.J."/>
            <person name="Thomas B.C."/>
            <person name="Singh A."/>
            <person name="Wilkins M.J."/>
            <person name="Karaoz U."/>
            <person name="Brodie E.L."/>
            <person name="Williams K.H."/>
            <person name="Hubbard S.S."/>
            <person name="Banfield J.F."/>
        </authorList>
    </citation>
    <scope>NUCLEOTIDE SEQUENCE [LARGE SCALE GENOMIC DNA]</scope>
    <source>
        <strain evidence="16">RIFCSPLOWO2_12_FULL_64_10</strain>
    </source>
</reference>
<proteinExistence type="inferred from homology"/>
<evidence type="ECO:0000256" key="8">
    <source>
        <dbReference type="ARBA" id="ARBA00022679"/>
    </source>
</evidence>
<gene>
    <name evidence="15" type="ORF">A3F84_11225</name>
</gene>
<comment type="subunit">
    <text evidence="4">Hexamer formed by 3 homodimers.</text>
</comment>
<dbReference type="UniPathway" id="UPA00253">
    <property type="reaction ID" value="UER00331"/>
</dbReference>
<dbReference type="InterPro" id="IPR037128">
    <property type="entry name" value="Quinolinate_PRibosylTase_N_sf"/>
</dbReference>
<name>A0A1F6C724_HANXR</name>
<dbReference type="PANTHER" id="PTHR32179:SF3">
    <property type="entry name" value="NICOTINATE-NUCLEOTIDE PYROPHOSPHORYLASE [CARBOXYLATING]"/>
    <property type="match status" value="1"/>
</dbReference>
<comment type="pathway">
    <text evidence="2">Cofactor biosynthesis; NAD(+) biosynthesis; nicotinate D-ribonucleotide from quinolinate: step 1/1.</text>
</comment>
<organism evidence="15 16">
    <name type="scientific">Handelsmanbacteria sp. (strain RIFCSPLOWO2_12_FULL_64_10)</name>
    <dbReference type="NCBI Taxonomy" id="1817868"/>
    <lineage>
        <taxon>Bacteria</taxon>
        <taxon>Candidatus Handelsmaniibacteriota</taxon>
    </lineage>
</organism>
<dbReference type="PIRSF" id="PIRSF006250">
    <property type="entry name" value="NadC_ModD"/>
    <property type="match status" value="1"/>
</dbReference>
<comment type="caution">
    <text evidence="15">The sequence shown here is derived from an EMBL/GenBank/DDBJ whole genome shotgun (WGS) entry which is preliminary data.</text>
</comment>
<evidence type="ECO:0000313" key="16">
    <source>
        <dbReference type="Proteomes" id="UP000178606"/>
    </source>
</evidence>
<keyword evidence="8 12" id="KW-0808">Transferase</keyword>
<dbReference type="SUPFAM" id="SSF54675">
    <property type="entry name" value="Nicotinate/Quinolinate PRTase N-terminal domain-like"/>
    <property type="match status" value="1"/>
</dbReference>
<protein>
    <recommendedName>
        <fullName evidence="11">Probable nicotinate-nucleotide pyrophosphorylase [carboxylating]</fullName>
        <ecNumber evidence="5">2.4.2.19</ecNumber>
    </recommendedName>
    <alternativeName>
        <fullName evidence="9">Quinolinate phosphoribosyltransferase [decarboxylating]</fullName>
    </alternativeName>
</protein>
<dbReference type="GO" id="GO:0005737">
    <property type="term" value="C:cytoplasm"/>
    <property type="evidence" value="ECO:0007669"/>
    <property type="project" value="TreeGrafter"/>
</dbReference>
<dbReference type="Gene3D" id="3.20.20.70">
    <property type="entry name" value="Aldolase class I"/>
    <property type="match status" value="1"/>
</dbReference>
<sequence length="296" mass="31601">MQPTVAARDLAPLAVPQAELRRVVAVALEEDLGYGDVTTDNLVPATTQARAAVVFRSPGVVCGLDVLEEVFRQLDGAMVVERYFPEGAHVASGTIVARVRGAARAILKGERVALNFVQRMAATATATAEFVTAIAGLPVHVIDTRKTTPGLRHLDKYAIRVGGGRNHRFNLSDGVLVKDNHLAALRNAGIGTVEALRMLRDRVPHTQRIEVEIDRLDQIPDMLEAGVDTILLDNMTPAQAREAVQLIAGRAATEVSGGVRLETVRAYAEAGVDVVSAGALTHSTPALDVAIDFELE</sequence>
<evidence type="ECO:0000256" key="12">
    <source>
        <dbReference type="PIRNR" id="PIRNR006250"/>
    </source>
</evidence>
<dbReference type="Gene3D" id="3.90.1170.20">
    <property type="entry name" value="Quinolinate phosphoribosyl transferase, N-terminal domain"/>
    <property type="match status" value="1"/>
</dbReference>
<evidence type="ECO:0000256" key="4">
    <source>
        <dbReference type="ARBA" id="ARBA00011218"/>
    </source>
</evidence>
<dbReference type="FunFam" id="3.20.20.70:FF:000030">
    <property type="entry name" value="Nicotinate-nucleotide pyrophosphorylase, carboxylating"/>
    <property type="match status" value="1"/>
</dbReference>
<accession>A0A1F6C724</accession>
<dbReference type="InterPro" id="IPR004393">
    <property type="entry name" value="NadC"/>
</dbReference>
<evidence type="ECO:0000259" key="13">
    <source>
        <dbReference type="Pfam" id="PF01729"/>
    </source>
</evidence>
<evidence type="ECO:0000256" key="11">
    <source>
        <dbReference type="ARBA" id="ARBA00069173"/>
    </source>
</evidence>
<evidence type="ECO:0000256" key="1">
    <source>
        <dbReference type="ARBA" id="ARBA00003237"/>
    </source>
</evidence>
<dbReference type="InterPro" id="IPR036068">
    <property type="entry name" value="Nicotinate_pribotase-like_C"/>
</dbReference>
<comment type="function">
    <text evidence="1">Involved in the catabolism of quinolinic acid (QA).</text>
</comment>
<feature type="domain" description="Quinolinate phosphoribosyl transferase N-terminal" evidence="14">
    <location>
        <begin position="36"/>
        <end position="120"/>
    </location>
</feature>
<evidence type="ECO:0000256" key="3">
    <source>
        <dbReference type="ARBA" id="ARBA00009400"/>
    </source>
</evidence>
<dbReference type="Pfam" id="PF02749">
    <property type="entry name" value="QRPTase_N"/>
    <property type="match status" value="1"/>
</dbReference>
<feature type="domain" description="Quinolinate phosphoribosyl transferase C-terminal" evidence="13">
    <location>
        <begin position="124"/>
        <end position="291"/>
    </location>
</feature>
<dbReference type="InterPro" id="IPR022412">
    <property type="entry name" value="Quinolinate_PRibosylTrfase_N"/>
</dbReference>
<dbReference type="GO" id="GO:0034213">
    <property type="term" value="P:quinolinate catabolic process"/>
    <property type="evidence" value="ECO:0007669"/>
    <property type="project" value="TreeGrafter"/>
</dbReference>
<dbReference type="SUPFAM" id="SSF51690">
    <property type="entry name" value="Nicotinate/Quinolinate PRTase C-terminal domain-like"/>
    <property type="match status" value="1"/>
</dbReference>
<evidence type="ECO:0000256" key="10">
    <source>
        <dbReference type="ARBA" id="ARBA00047445"/>
    </source>
</evidence>
<evidence type="ECO:0000313" key="15">
    <source>
        <dbReference type="EMBL" id="OGG44923.1"/>
    </source>
</evidence>
<evidence type="ECO:0000256" key="6">
    <source>
        <dbReference type="ARBA" id="ARBA00022642"/>
    </source>
</evidence>
<dbReference type="InterPro" id="IPR027277">
    <property type="entry name" value="NadC/ModD"/>
</dbReference>
<dbReference type="Proteomes" id="UP000178606">
    <property type="component" value="Unassembled WGS sequence"/>
</dbReference>
<dbReference type="Pfam" id="PF01729">
    <property type="entry name" value="QRPTase_C"/>
    <property type="match status" value="1"/>
</dbReference>
<dbReference type="EC" id="2.4.2.19" evidence="5"/>
<dbReference type="AlphaFoldDB" id="A0A1F6C724"/>